<dbReference type="InterPro" id="IPR050796">
    <property type="entry name" value="SCF_F-box_component"/>
</dbReference>
<dbReference type="EMBL" id="JAAARO010000022">
    <property type="protein sequence ID" value="KAF5727703.1"/>
    <property type="molecule type" value="Genomic_DNA"/>
</dbReference>
<dbReference type="InterPro" id="IPR013187">
    <property type="entry name" value="F-box-assoc_dom_typ3"/>
</dbReference>
<dbReference type="PANTHER" id="PTHR31672:SF13">
    <property type="entry name" value="F-BOX PROTEIN CPR30-LIKE"/>
    <property type="match status" value="1"/>
</dbReference>
<evidence type="ECO:0000259" key="1">
    <source>
        <dbReference type="Pfam" id="PF08268"/>
    </source>
</evidence>
<dbReference type="InParanoid" id="A0A7J7C0R2"/>
<name>A0A7J7C0R2_TRIWF</name>
<accession>A0A7J7C0R2</accession>
<proteinExistence type="predicted"/>
<dbReference type="Pfam" id="PF08268">
    <property type="entry name" value="FBA_3"/>
    <property type="match status" value="1"/>
</dbReference>
<feature type="domain" description="F-box associated beta-propeller type 3" evidence="1">
    <location>
        <begin position="2"/>
        <end position="171"/>
    </location>
</feature>
<evidence type="ECO:0000313" key="2">
    <source>
        <dbReference type="EMBL" id="KAF5727703.1"/>
    </source>
</evidence>
<protein>
    <recommendedName>
        <fullName evidence="1">F-box associated beta-propeller type 3 domain-containing protein</fullName>
    </recommendedName>
</protein>
<dbReference type="AlphaFoldDB" id="A0A7J7C0R2"/>
<reference evidence="2 3" key="1">
    <citation type="journal article" date="2020" name="Nat. Commun.">
        <title>Genome of Tripterygium wilfordii and identification of cytochrome P450 involved in triptolide biosynthesis.</title>
        <authorList>
            <person name="Tu L."/>
            <person name="Su P."/>
            <person name="Zhang Z."/>
            <person name="Gao L."/>
            <person name="Wang J."/>
            <person name="Hu T."/>
            <person name="Zhou J."/>
            <person name="Zhang Y."/>
            <person name="Zhao Y."/>
            <person name="Liu Y."/>
            <person name="Song Y."/>
            <person name="Tong Y."/>
            <person name="Lu Y."/>
            <person name="Yang J."/>
            <person name="Xu C."/>
            <person name="Jia M."/>
            <person name="Peters R.J."/>
            <person name="Huang L."/>
            <person name="Gao W."/>
        </authorList>
    </citation>
    <scope>NUCLEOTIDE SEQUENCE [LARGE SCALE GENOMIC DNA]</scope>
    <source>
        <strain evidence="3">cv. XIE 37</strain>
        <tissue evidence="2">Leaf</tissue>
    </source>
</reference>
<organism evidence="2 3">
    <name type="scientific">Tripterygium wilfordii</name>
    <name type="common">Thunder God vine</name>
    <dbReference type="NCBI Taxonomy" id="458696"/>
    <lineage>
        <taxon>Eukaryota</taxon>
        <taxon>Viridiplantae</taxon>
        <taxon>Streptophyta</taxon>
        <taxon>Embryophyta</taxon>
        <taxon>Tracheophyta</taxon>
        <taxon>Spermatophyta</taxon>
        <taxon>Magnoliopsida</taxon>
        <taxon>eudicotyledons</taxon>
        <taxon>Gunneridae</taxon>
        <taxon>Pentapetalae</taxon>
        <taxon>rosids</taxon>
        <taxon>fabids</taxon>
        <taxon>Celastrales</taxon>
        <taxon>Celastraceae</taxon>
        <taxon>Tripterygium</taxon>
    </lineage>
</organism>
<sequence length="292" mass="34179">MIIWNTATREAKIIPILMPFATGRRYSGGRMGFGYDLVGDDYKVVKLMVFRNNPHELVSLVYSLKKNEWTWSRSIQDGFGTSVKDESWLVNGAIHWIGRKETDQEQIVAFDLGAEECHWISLPAKIKYDAEVGVLRGCLCVNYISSYEKGDYDIWMMKNYMKQESWTKLYSINTEFFTRPLAARENGQLLLLEYIENENIRLENKDRLYWYDPSSKKQVQISEFMYTSQIVAAKVSMESLVRVNNYPMITGTRDNKPHLKQRNKRKQASQLLYWLPVWPLGLRRTNVLLFGI</sequence>
<dbReference type="Proteomes" id="UP000593562">
    <property type="component" value="Unassembled WGS sequence"/>
</dbReference>
<gene>
    <name evidence="2" type="ORF">HS088_TW22G01400</name>
</gene>
<keyword evidence="3" id="KW-1185">Reference proteome</keyword>
<dbReference type="PANTHER" id="PTHR31672">
    <property type="entry name" value="BNACNNG10540D PROTEIN"/>
    <property type="match status" value="1"/>
</dbReference>
<evidence type="ECO:0000313" key="3">
    <source>
        <dbReference type="Proteomes" id="UP000593562"/>
    </source>
</evidence>
<comment type="caution">
    <text evidence="2">The sequence shown here is derived from an EMBL/GenBank/DDBJ whole genome shotgun (WGS) entry which is preliminary data.</text>
</comment>
<dbReference type="InterPro" id="IPR017451">
    <property type="entry name" value="F-box-assoc_interact_dom"/>
</dbReference>
<dbReference type="NCBIfam" id="TIGR01640">
    <property type="entry name" value="F_box_assoc_1"/>
    <property type="match status" value="1"/>
</dbReference>